<dbReference type="Gene3D" id="1.10.10.10">
    <property type="entry name" value="Winged helix-like DNA-binding domain superfamily/Winged helix DNA-binding domain"/>
    <property type="match status" value="1"/>
</dbReference>
<comment type="caution">
    <text evidence="6">The sequence shown here is derived from an EMBL/GenBank/DDBJ whole genome shotgun (WGS) entry which is preliminary data.</text>
</comment>
<keyword evidence="4" id="KW-0804">Transcription</keyword>
<dbReference type="PANTHER" id="PTHR30537:SF5">
    <property type="entry name" value="HTH-TYPE TRANSCRIPTIONAL ACTIVATOR TTDR-RELATED"/>
    <property type="match status" value="1"/>
</dbReference>
<dbReference type="PANTHER" id="PTHR30537">
    <property type="entry name" value="HTH-TYPE TRANSCRIPTIONAL REGULATOR"/>
    <property type="match status" value="1"/>
</dbReference>
<proteinExistence type="inferred from homology"/>
<dbReference type="InterPro" id="IPR036390">
    <property type="entry name" value="WH_DNA-bd_sf"/>
</dbReference>
<dbReference type="Pfam" id="PF03466">
    <property type="entry name" value="LysR_substrate"/>
    <property type="match status" value="1"/>
</dbReference>
<dbReference type="GO" id="GO:0043565">
    <property type="term" value="F:sequence-specific DNA binding"/>
    <property type="evidence" value="ECO:0007669"/>
    <property type="project" value="TreeGrafter"/>
</dbReference>
<dbReference type="Pfam" id="PF00126">
    <property type="entry name" value="HTH_1"/>
    <property type="match status" value="1"/>
</dbReference>
<dbReference type="SUPFAM" id="SSF53850">
    <property type="entry name" value="Periplasmic binding protein-like II"/>
    <property type="match status" value="1"/>
</dbReference>
<dbReference type="CDD" id="cd08422">
    <property type="entry name" value="PBP2_CrgA_like"/>
    <property type="match status" value="1"/>
</dbReference>
<comment type="similarity">
    <text evidence="1">Belongs to the LysR transcriptional regulatory family.</text>
</comment>
<evidence type="ECO:0000259" key="5">
    <source>
        <dbReference type="PROSITE" id="PS50931"/>
    </source>
</evidence>
<dbReference type="InterPro" id="IPR000847">
    <property type="entry name" value="LysR_HTH_N"/>
</dbReference>
<name>A0A166Z675_9GAMM</name>
<dbReference type="Gene3D" id="3.40.190.290">
    <property type="match status" value="1"/>
</dbReference>
<keyword evidence="2" id="KW-0805">Transcription regulation</keyword>
<organism evidence="6 7">
    <name type="scientific">Pseudoalteromonas luteoviolacea NCIMB 1942</name>
    <dbReference type="NCBI Taxonomy" id="1365253"/>
    <lineage>
        <taxon>Bacteria</taxon>
        <taxon>Pseudomonadati</taxon>
        <taxon>Pseudomonadota</taxon>
        <taxon>Gammaproteobacteria</taxon>
        <taxon>Alteromonadales</taxon>
        <taxon>Pseudoalteromonadaceae</taxon>
        <taxon>Pseudoalteromonas</taxon>
    </lineage>
</organism>
<evidence type="ECO:0000256" key="4">
    <source>
        <dbReference type="ARBA" id="ARBA00023163"/>
    </source>
</evidence>
<dbReference type="Proteomes" id="UP000076587">
    <property type="component" value="Unassembled WGS sequence"/>
</dbReference>
<dbReference type="InterPro" id="IPR036388">
    <property type="entry name" value="WH-like_DNA-bd_sf"/>
</dbReference>
<dbReference type="PATRIC" id="fig|1365253.3.peg.4408"/>
<evidence type="ECO:0000256" key="2">
    <source>
        <dbReference type="ARBA" id="ARBA00023015"/>
    </source>
</evidence>
<feature type="domain" description="HTH lysR-type" evidence="5">
    <location>
        <begin position="5"/>
        <end position="62"/>
    </location>
</feature>
<evidence type="ECO:0000256" key="1">
    <source>
        <dbReference type="ARBA" id="ARBA00009437"/>
    </source>
</evidence>
<keyword evidence="3" id="KW-0238">DNA-binding</keyword>
<dbReference type="InterPro" id="IPR005119">
    <property type="entry name" value="LysR_subst-bd"/>
</dbReference>
<dbReference type="InterPro" id="IPR058163">
    <property type="entry name" value="LysR-type_TF_proteobact-type"/>
</dbReference>
<dbReference type="RefSeq" id="WP_196765362.1">
    <property type="nucleotide sequence ID" value="NZ_AUXT01000200.1"/>
</dbReference>
<reference evidence="6 7" key="1">
    <citation type="submission" date="2013-07" db="EMBL/GenBank/DDBJ databases">
        <title>Comparative Genomic and Metabolomic Analysis of Twelve Strains of Pseudoalteromonas luteoviolacea.</title>
        <authorList>
            <person name="Vynne N.G."/>
            <person name="Mansson M."/>
            <person name="Gram L."/>
        </authorList>
    </citation>
    <scope>NUCLEOTIDE SEQUENCE [LARGE SCALE GENOMIC DNA]</scope>
    <source>
        <strain evidence="6 7">NCIMB 1942</strain>
    </source>
</reference>
<protein>
    <recommendedName>
        <fullName evidence="5">HTH lysR-type domain-containing protein</fullName>
    </recommendedName>
</protein>
<gene>
    <name evidence="6" type="ORF">N482_18265</name>
</gene>
<dbReference type="GO" id="GO:0003700">
    <property type="term" value="F:DNA-binding transcription factor activity"/>
    <property type="evidence" value="ECO:0007669"/>
    <property type="project" value="InterPro"/>
</dbReference>
<dbReference type="SUPFAM" id="SSF46785">
    <property type="entry name" value="Winged helix' DNA-binding domain"/>
    <property type="match status" value="1"/>
</dbReference>
<dbReference type="AlphaFoldDB" id="A0A166Z675"/>
<evidence type="ECO:0000313" key="6">
    <source>
        <dbReference type="EMBL" id="KZN43978.1"/>
    </source>
</evidence>
<evidence type="ECO:0000313" key="7">
    <source>
        <dbReference type="Proteomes" id="UP000076587"/>
    </source>
</evidence>
<evidence type="ECO:0000256" key="3">
    <source>
        <dbReference type="ARBA" id="ARBA00023125"/>
    </source>
</evidence>
<dbReference type="PROSITE" id="PS50931">
    <property type="entry name" value="HTH_LYSR"/>
    <property type="match status" value="1"/>
</dbReference>
<dbReference type="EMBL" id="AUXT01000200">
    <property type="protein sequence ID" value="KZN43978.1"/>
    <property type="molecule type" value="Genomic_DNA"/>
</dbReference>
<sequence length="295" mass="32868">MLEDIEIKWLVSFKAIFANNSIKLAAEKLHLPTSNVSRHLAQLEAQLNVRLIERTTRRMHPTIAGTLLFESLTPNLIAIEEALEVAKLGGETVAGHLRVITPDLPFMADIIAEFAANHPQLQLSCDTQLNPKEGLLDGFDVVMTFNRGQLEDSGWIAKEVIRWPSCVVAAPQLLNENEEINTLEALGKQPCITTHSVMQGLPWRFKSNTTLNVHSRFRVNSGHMAKSAALRGIGFALLPLHACQAELESGKLIKVSINDEPEDLVLNAFYSGTKHLPIKVKRFIEHMQHAIKKLE</sequence>
<dbReference type="GO" id="GO:0006351">
    <property type="term" value="P:DNA-templated transcription"/>
    <property type="evidence" value="ECO:0007669"/>
    <property type="project" value="TreeGrafter"/>
</dbReference>
<accession>A0A166Z675</accession>